<evidence type="ECO:0000313" key="2">
    <source>
        <dbReference type="EMBL" id="MEC0486401.1"/>
    </source>
</evidence>
<keyword evidence="3" id="KW-1185">Reference proteome</keyword>
<feature type="signal peptide" evidence="1">
    <location>
        <begin position="1"/>
        <end position="20"/>
    </location>
</feature>
<protein>
    <submittedName>
        <fullName evidence="2">Uncharacterized protein</fullName>
    </submittedName>
</protein>
<feature type="chain" id="PRO_5045333116" evidence="1">
    <location>
        <begin position="21"/>
        <end position="42"/>
    </location>
</feature>
<reference evidence="2 3" key="1">
    <citation type="submission" date="2023-03" db="EMBL/GenBank/DDBJ databases">
        <title>Agriculturally important microbes genome sequencing.</title>
        <authorList>
            <person name="Dunlap C."/>
        </authorList>
    </citation>
    <scope>NUCLEOTIDE SEQUENCE [LARGE SCALE GENOMIC DNA]</scope>
    <source>
        <strain evidence="2 3">CBP-3203</strain>
    </source>
</reference>
<sequence>MKKFLLAAAVLGAVLSFSLANHPSEAVSKSDNILLASRGAGG</sequence>
<proteinExistence type="predicted"/>
<dbReference type="EMBL" id="JARRTL010000016">
    <property type="protein sequence ID" value="MEC0486401.1"/>
    <property type="molecule type" value="Genomic_DNA"/>
</dbReference>
<comment type="caution">
    <text evidence="2">The sequence shown here is derived from an EMBL/GenBank/DDBJ whole genome shotgun (WGS) entry which is preliminary data.</text>
</comment>
<name>A0ABU6H5Y1_9BACI</name>
<accession>A0ABU6H5Y1</accession>
<evidence type="ECO:0000313" key="3">
    <source>
        <dbReference type="Proteomes" id="UP001341297"/>
    </source>
</evidence>
<evidence type="ECO:0000256" key="1">
    <source>
        <dbReference type="SAM" id="SignalP"/>
    </source>
</evidence>
<gene>
    <name evidence="2" type="ORF">P8828_16545</name>
</gene>
<organism evidence="2 3">
    <name type="scientific">Bacillus glycinifermentans</name>
    <dbReference type="NCBI Taxonomy" id="1664069"/>
    <lineage>
        <taxon>Bacteria</taxon>
        <taxon>Bacillati</taxon>
        <taxon>Bacillota</taxon>
        <taxon>Bacilli</taxon>
        <taxon>Bacillales</taxon>
        <taxon>Bacillaceae</taxon>
        <taxon>Bacillus</taxon>
    </lineage>
</organism>
<dbReference type="GeneID" id="82856028"/>
<dbReference type="RefSeq" id="WP_269082056.1">
    <property type="nucleotide sequence ID" value="NZ_CP023481.1"/>
</dbReference>
<keyword evidence="1" id="KW-0732">Signal</keyword>
<dbReference type="Proteomes" id="UP001341297">
    <property type="component" value="Unassembled WGS sequence"/>
</dbReference>